<feature type="compositionally biased region" description="Low complexity" evidence="1">
    <location>
        <begin position="205"/>
        <end position="229"/>
    </location>
</feature>
<feature type="compositionally biased region" description="Polar residues" evidence="1">
    <location>
        <begin position="251"/>
        <end position="266"/>
    </location>
</feature>
<sequence>MARALVFEDQYDASLPLPRDEGKQRATIITTLPATAILPLLRDIVRYQVQAKLGPRHVRIDAELRRCLEAISISRIFDIEGLWEVLRELDGTQDKTRSPHNEVGNEEAISSHFSDGNRGERGISEVKNHVASSTGGNVEEGDYREKSPEQADADRDVVIPTEPLRKPRPYSPERITELPPLRIGPELRPPVRKAEILDSEDEEPLSSSPLSSPPLSAVAPESPSQSREQPQPPVEPEPPSSPSPDSEPGETRQSPEVSKSAPTVNSQPPIQDIILITHFSALLTTLFTHSDKPSAHTNLQNLSLHLRHLAHEAGSLIMLLNTTTSSTPESTSSSTTAPPPPPPPPNWNNSNPITRTDQETPKHQRPLDPTLRSIFNPAIPQHFQGGYKYNSASYNAAASRLARRNKPSFGASFAQFLDLHLLCTKIPRTRDDAETAVALGPVGAGEDVRYAWVVEALLDEALFWDWGRERARAEEGEGEGEEDMGVPMRVNREQRWAAVDVRDRVVVVNAFTSAGGGGGSAVNRGPRV</sequence>
<evidence type="ECO:0000256" key="1">
    <source>
        <dbReference type="SAM" id="MobiDB-lite"/>
    </source>
</evidence>
<feature type="compositionally biased region" description="Basic and acidic residues" evidence="1">
    <location>
        <begin position="115"/>
        <end position="128"/>
    </location>
</feature>
<evidence type="ECO:0000313" key="3">
    <source>
        <dbReference type="Proteomes" id="UP001305414"/>
    </source>
</evidence>
<evidence type="ECO:0000313" key="2">
    <source>
        <dbReference type="EMBL" id="KAK5626831.1"/>
    </source>
</evidence>
<dbReference type="Proteomes" id="UP001305414">
    <property type="component" value="Unassembled WGS sequence"/>
</dbReference>
<feature type="compositionally biased region" description="Low complexity" evidence="1">
    <location>
        <begin position="324"/>
        <end position="336"/>
    </location>
</feature>
<proteinExistence type="predicted"/>
<feature type="compositionally biased region" description="Basic and acidic residues" evidence="1">
    <location>
        <begin position="356"/>
        <end position="366"/>
    </location>
</feature>
<protein>
    <submittedName>
        <fullName evidence="2">Uncharacterized protein</fullName>
    </submittedName>
</protein>
<name>A0AAN7UKG2_9PEZI</name>
<dbReference type="EMBL" id="JAWHQM010000004">
    <property type="protein sequence ID" value="KAK5626831.1"/>
    <property type="molecule type" value="Genomic_DNA"/>
</dbReference>
<gene>
    <name evidence="2" type="ORF">RRF57_002546</name>
</gene>
<reference evidence="2 3" key="1">
    <citation type="submission" date="2023-10" db="EMBL/GenBank/DDBJ databases">
        <title>Draft genome sequence of Xylaria bambusicola isolate GMP-LS, the root and basal stem rot pathogen of sugarcane in Indonesia.</title>
        <authorList>
            <person name="Selvaraj P."/>
            <person name="Muralishankar V."/>
            <person name="Muruganantham S."/>
            <person name="Sp S."/>
            <person name="Haryani S."/>
            <person name="Lau K.J.X."/>
            <person name="Naqvi N.I."/>
        </authorList>
    </citation>
    <scope>NUCLEOTIDE SEQUENCE [LARGE SCALE GENOMIC DNA]</scope>
    <source>
        <strain evidence="2">GMP-LS</strain>
    </source>
</reference>
<feature type="compositionally biased region" description="Pro residues" evidence="1">
    <location>
        <begin position="337"/>
        <end position="346"/>
    </location>
</feature>
<feature type="region of interest" description="Disordered" evidence="1">
    <location>
        <begin position="93"/>
        <end position="266"/>
    </location>
</feature>
<dbReference type="AlphaFoldDB" id="A0AAN7UKG2"/>
<keyword evidence="3" id="KW-1185">Reference proteome</keyword>
<organism evidence="2 3">
    <name type="scientific">Xylaria bambusicola</name>
    <dbReference type="NCBI Taxonomy" id="326684"/>
    <lineage>
        <taxon>Eukaryota</taxon>
        <taxon>Fungi</taxon>
        <taxon>Dikarya</taxon>
        <taxon>Ascomycota</taxon>
        <taxon>Pezizomycotina</taxon>
        <taxon>Sordariomycetes</taxon>
        <taxon>Xylariomycetidae</taxon>
        <taxon>Xylariales</taxon>
        <taxon>Xylariaceae</taxon>
        <taxon>Xylaria</taxon>
    </lineage>
</organism>
<feature type="region of interest" description="Disordered" evidence="1">
    <location>
        <begin position="324"/>
        <end position="371"/>
    </location>
</feature>
<accession>A0AAN7UKG2</accession>
<feature type="compositionally biased region" description="Pro residues" evidence="1">
    <location>
        <begin position="230"/>
        <end position="242"/>
    </location>
</feature>
<feature type="compositionally biased region" description="Basic and acidic residues" evidence="1">
    <location>
        <begin position="141"/>
        <end position="157"/>
    </location>
</feature>
<comment type="caution">
    <text evidence="2">The sequence shown here is derived from an EMBL/GenBank/DDBJ whole genome shotgun (WGS) entry which is preliminary data.</text>
</comment>